<reference evidence="1 2" key="1">
    <citation type="submission" date="2014-12" db="EMBL/GenBank/DDBJ databases">
        <title>Draft genome sequence of Paenibacillus kamchatkensis strain B-2647.</title>
        <authorList>
            <person name="Karlyshev A.V."/>
            <person name="Kudryashova E.B."/>
        </authorList>
    </citation>
    <scope>NUCLEOTIDE SEQUENCE [LARGE SCALE GENOMIC DNA]</scope>
    <source>
        <strain evidence="1 2">VKM B-2647</strain>
    </source>
</reference>
<evidence type="ECO:0000313" key="1">
    <source>
        <dbReference type="EMBL" id="KIL38505.1"/>
    </source>
</evidence>
<evidence type="ECO:0000313" key="2">
    <source>
        <dbReference type="Proteomes" id="UP000031967"/>
    </source>
</evidence>
<protein>
    <submittedName>
        <fullName evidence="1">Uncharacterized protein</fullName>
    </submittedName>
</protein>
<name>A0ABR5ABR8_9BACL</name>
<accession>A0ABR5ABR8</accession>
<sequence length="126" mass="15193">MMLDYIQHRYKALVKEACRKETGLERRLAIRKELTELRRFKKKYIRERVKMTTTTKSYKQILIEWLIVWGSAEENDDGTMDFWMADMVKETWTEQQCKEFLESWDGNELTISRQLNDFCIDVLGVV</sequence>
<comment type="caution">
    <text evidence="1">The sequence shown here is derived from an EMBL/GenBank/DDBJ whole genome shotgun (WGS) entry which is preliminary data.</text>
</comment>
<keyword evidence="2" id="KW-1185">Reference proteome</keyword>
<dbReference type="EMBL" id="JXAK01000059">
    <property type="protein sequence ID" value="KIL38505.1"/>
    <property type="molecule type" value="Genomic_DNA"/>
</dbReference>
<organism evidence="1 2">
    <name type="scientific">Gordoniibacillus kamchatkensis</name>
    <dbReference type="NCBI Taxonomy" id="1590651"/>
    <lineage>
        <taxon>Bacteria</taxon>
        <taxon>Bacillati</taxon>
        <taxon>Bacillota</taxon>
        <taxon>Bacilli</taxon>
        <taxon>Bacillales</taxon>
        <taxon>Paenibacillaceae</taxon>
        <taxon>Gordoniibacillus</taxon>
    </lineage>
</organism>
<dbReference type="Proteomes" id="UP000031967">
    <property type="component" value="Unassembled WGS sequence"/>
</dbReference>
<proteinExistence type="predicted"/>
<gene>
    <name evidence="1" type="ORF">SD70_26070</name>
</gene>